<dbReference type="GO" id="GO:0051301">
    <property type="term" value="P:cell division"/>
    <property type="evidence" value="ECO:0007669"/>
    <property type="project" value="UniProtKB-KW"/>
</dbReference>
<reference evidence="13" key="1">
    <citation type="submission" date="2020-05" db="EMBL/GenBank/DDBJ databases">
        <authorList>
            <person name="Chiriac C."/>
            <person name="Salcher M."/>
            <person name="Ghai R."/>
            <person name="Kavagutti S V."/>
        </authorList>
    </citation>
    <scope>NUCLEOTIDE SEQUENCE</scope>
</reference>
<dbReference type="SUPFAM" id="SSF56349">
    <property type="entry name" value="DNA breaking-rejoining enzymes"/>
    <property type="match status" value="1"/>
</dbReference>
<protein>
    <recommendedName>
        <fullName evidence="3">Tyrosine recombinase XerD</fullName>
    </recommendedName>
</protein>
<evidence type="ECO:0000259" key="11">
    <source>
        <dbReference type="PROSITE" id="PS51898"/>
    </source>
</evidence>
<accession>A0A6J6L1Y8</accession>
<dbReference type="PANTHER" id="PTHR30349:SF81">
    <property type="entry name" value="TYROSINE RECOMBINASE XERC"/>
    <property type="match status" value="1"/>
</dbReference>
<dbReference type="GO" id="GO:0009009">
    <property type="term" value="F:site-specific recombinase activity"/>
    <property type="evidence" value="ECO:0007669"/>
    <property type="project" value="InterPro"/>
</dbReference>
<dbReference type="EMBL" id="CAEZWE010000037">
    <property type="protein sequence ID" value="CAB4654604.1"/>
    <property type="molecule type" value="Genomic_DNA"/>
</dbReference>
<evidence type="ECO:0000256" key="3">
    <source>
        <dbReference type="ARBA" id="ARBA00015810"/>
    </source>
</evidence>
<dbReference type="InterPro" id="IPR004107">
    <property type="entry name" value="Integrase_SAM-like_N"/>
</dbReference>
<comment type="subcellular location">
    <subcellularLocation>
        <location evidence="1">Cytoplasm</location>
    </subcellularLocation>
</comment>
<dbReference type="SUPFAM" id="SSF47823">
    <property type="entry name" value="lambda integrase-like, N-terminal domain"/>
    <property type="match status" value="1"/>
</dbReference>
<dbReference type="NCBIfam" id="TIGR02225">
    <property type="entry name" value="recomb_XerD"/>
    <property type="match status" value="1"/>
</dbReference>
<dbReference type="InterPro" id="IPR044068">
    <property type="entry name" value="CB"/>
</dbReference>
<evidence type="ECO:0000256" key="10">
    <source>
        <dbReference type="ARBA" id="ARBA00023306"/>
    </source>
</evidence>
<dbReference type="InterPro" id="IPR023009">
    <property type="entry name" value="Tyrosine_recombinase_XerC/XerD"/>
</dbReference>
<evidence type="ECO:0000256" key="7">
    <source>
        <dbReference type="ARBA" id="ARBA00022908"/>
    </source>
</evidence>
<keyword evidence="6" id="KW-0159">Chromosome partition</keyword>
<dbReference type="Gene3D" id="1.10.150.130">
    <property type="match status" value="1"/>
</dbReference>
<dbReference type="HAMAP" id="MF_01808">
    <property type="entry name" value="Recomb_XerC_XerD"/>
    <property type="match status" value="1"/>
</dbReference>
<dbReference type="PROSITE" id="PS51900">
    <property type="entry name" value="CB"/>
    <property type="match status" value="1"/>
</dbReference>
<keyword evidence="8" id="KW-0238">DNA-binding</keyword>
<dbReference type="AlphaFoldDB" id="A0A6J6L1Y8"/>
<keyword evidence="9" id="KW-0233">DNA recombination</keyword>
<dbReference type="Pfam" id="PF02899">
    <property type="entry name" value="Phage_int_SAM_1"/>
    <property type="match status" value="1"/>
</dbReference>
<dbReference type="PROSITE" id="PS51898">
    <property type="entry name" value="TYR_RECOMBINASE"/>
    <property type="match status" value="1"/>
</dbReference>
<feature type="domain" description="Tyr recombinase" evidence="11">
    <location>
        <begin position="110"/>
        <end position="298"/>
    </location>
</feature>
<keyword evidence="10" id="KW-0131">Cell cycle</keyword>
<evidence type="ECO:0000256" key="6">
    <source>
        <dbReference type="ARBA" id="ARBA00022829"/>
    </source>
</evidence>
<keyword evidence="5" id="KW-0132">Cell division</keyword>
<sequence length="306" mass="34285">MSPSTLSLEAENFLRWLAIERGRAQNTIASYRRDLGRYEDFLGERDATLLSCSESDVEMFLQALQKDGQSPASTARRLAAVRMCHGYLFSEGLRGDNPTSMIEGVRVPAGVPKPLLLSEVESLLATATGDDSLSLRDRALLEMLYATGARISEACDLNLDDVDMSNRIVRLFGKGAKERVVPFGRLAHDHLRAYLDSARPLLTPDTWGRSTDREAVFLTNRGRRLNRQKAWSIVRDAGRKAGISRELSPHVLRHSCATHMLEHGADLRIVQEMLGHATISTTQIYTKVSQERLWNVYRQAHPRAQS</sequence>
<evidence type="ECO:0000256" key="1">
    <source>
        <dbReference type="ARBA" id="ARBA00004496"/>
    </source>
</evidence>
<dbReference type="GO" id="GO:0005737">
    <property type="term" value="C:cytoplasm"/>
    <property type="evidence" value="ECO:0007669"/>
    <property type="project" value="UniProtKB-SubCell"/>
</dbReference>
<comment type="similarity">
    <text evidence="2">Belongs to the 'phage' integrase family. XerD subfamily.</text>
</comment>
<dbReference type="InterPro" id="IPR011010">
    <property type="entry name" value="DNA_brk_join_enz"/>
</dbReference>
<evidence type="ECO:0000256" key="5">
    <source>
        <dbReference type="ARBA" id="ARBA00022618"/>
    </source>
</evidence>
<dbReference type="InterPro" id="IPR013762">
    <property type="entry name" value="Integrase-like_cat_sf"/>
</dbReference>
<dbReference type="InterPro" id="IPR010998">
    <property type="entry name" value="Integrase_recombinase_N"/>
</dbReference>
<evidence type="ECO:0000256" key="8">
    <source>
        <dbReference type="ARBA" id="ARBA00023125"/>
    </source>
</evidence>
<dbReference type="Pfam" id="PF00589">
    <property type="entry name" value="Phage_integrase"/>
    <property type="match status" value="1"/>
</dbReference>
<evidence type="ECO:0000259" key="12">
    <source>
        <dbReference type="PROSITE" id="PS51900"/>
    </source>
</evidence>
<evidence type="ECO:0000256" key="4">
    <source>
        <dbReference type="ARBA" id="ARBA00022490"/>
    </source>
</evidence>
<dbReference type="NCBIfam" id="NF001399">
    <property type="entry name" value="PRK00283.1"/>
    <property type="match status" value="1"/>
</dbReference>
<dbReference type="InterPro" id="IPR050090">
    <property type="entry name" value="Tyrosine_recombinase_XerCD"/>
</dbReference>
<name>A0A6J6L1Y8_9ZZZZ</name>
<evidence type="ECO:0000256" key="2">
    <source>
        <dbReference type="ARBA" id="ARBA00010450"/>
    </source>
</evidence>
<dbReference type="GO" id="GO:0003677">
    <property type="term" value="F:DNA binding"/>
    <property type="evidence" value="ECO:0007669"/>
    <property type="project" value="UniProtKB-KW"/>
</dbReference>
<dbReference type="InterPro" id="IPR011932">
    <property type="entry name" value="Recomb_XerD"/>
</dbReference>
<dbReference type="InterPro" id="IPR002104">
    <property type="entry name" value="Integrase_catalytic"/>
</dbReference>
<dbReference type="PANTHER" id="PTHR30349">
    <property type="entry name" value="PHAGE INTEGRASE-RELATED"/>
    <property type="match status" value="1"/>
</dbReference>
<dbReference type="GO" id="GO:0007059">
    <property type="term" value="P:chromosome segregation"/>
    <property type="evidence" value="ECO:0007669"/>
    <property type="project" value="UniProtKB-KW"/>
</dbReference>
<dbReference type="Gene3D" id="1.10.443.10">
    <property type="entry name" value="Intergrase catalytic core"/>
    <property type="match status" value="1"/>
</dbReference>
<keyword evidence="7" id="KW-0229">DNA integration</keyword>
<proteinExistence type="inferred from homology"/>
<dbReference type="GO" id="GO:0006310">
    <property type="term" value="P:DNA recombination"/>
    <property type="evidence" value="ECO:0007669"/>
    <property type="project" value="UniProtKB-KW"/>
</dbReference>
<gene>
    <name evidence="13" type="ORF">UFOPK2169_00993</name>
</gene>
<dbReference type="CDD" id="cd00798">
    <property type="entry name" value="INT_XerDC_C"/>
    <property type="match status" value="1"/>
</dbReference>
<organism evidence="13">
    <name type="scientific">freshwater metagenome</name>
    <dbReference type="NCBI Taxonomy" id="449393"/>
    <lineage>
        <taxon>unclassified sequences</taxon>
        <taxon>metagenomes</taxon>
        <taxon>ecological metagenomes</taxon>
    </lineage>
</organism>
<evidence type="ECO:0000313" key="13">
    <source>
        <dbReference type="EMBL" id="CAB4654604.1"/>
    </source>
</evidence>
<evidence type="ECO:0000256" key="9">
    <source>
        <dbReference type="ARBA" id="ARBA00023172"/>
    </source>
</evidence>
<keyword evidence="4" id="KW-0963">Cytoplasm</keyword>
<feature type="domain" description="Core-binding (CB)" evidence="12">
    <location>
        <begin position="4"/>
        <end position="89"/>
    </location>
</feature>